<dbReference type="Proteomes" id="UP000886998">
    <property type="component" value="Unassembled WGS sequence"/>
</dbReference>
<dbReference type="PANTHER" id="PTHR47331:SF5">
    <property type="entry name" value="RIBONUCLEASE H"/>
    <property type="match status" value="1"/>
</dbReference>
<dbReference type="AlphaFoldDB" id="A0A8X6WTP4"/>
<dbReference type="Pfam" id="PF18701">
    <property type="entry name" value="DUF5641"/>
    <property type="match status" value="1"/>
</dbReference>
<keyword evidence="3" id="KW-1185">Reference proteome</keyword>
<feature type="domain" description="DUF5641" evidence="1">
    <location>
        <begin position="47"/>
        <end position="118"/>
    </location>
</feature>
<comment type="caution">
    <text evidence="2">The sequence shown here is derived from an EMBL/GenBank/DDBJ whole genome shotgun (WGS) entry which is preliminary data.</text>
</comment>
<sequence length="137" mass="15312">MLFVLVSWKKSLGRRRVVPCTSSEAVALIGSLMTERKPRVTKGRTIVSNVVQRHRQNPQSSNIQVGDIVLIGDDVKKRLQWPSARVIELIPGKDGLVRTVRVQQHSILVRPIQRIFPLEASGSDFQKLLNPPADSSL</sequence>
<protein>
    <submittedName>
        <fullName evidence="2">Integrase catalytic domain-containing protein</fullName>
    </submittedName>
</protein>
<dbReference type="OrthoDB" id="6423627at2759"/>
<proteinExistence type="predicted"/>
<name>A0A8X6WTP4_9ARAC</name>
<evidence type="ECO:0000313" key="2">
    <source>
        <dbReference type="EMBL" id="GFY40570.1"/>
    </source>
</evidence>
<gene>
    <name evidence="2" type="primary">AVEN_193665_1</name>
    <name evidence="2" type="ORF">TNIN_428081</name>
</gene>
<dbReference type="InterPro" id="IPR040676">
    <property type="entry name" value="DUF5641"/>
</dbReference>
<evidence type="ECO:0000259" key="1">
    <source>
        <dbReference type="Pfam" id="PF18701"/>
    </source>
</evidence>
<evidence type="ECO:0000313" key="3">
    <source>
        <dbReference type="Proteomes" id="UP000886998"/>
    </source>
</evidence>
<organism evidence="2 3">
    <name type="scientific">Trichonephila inaurata madagascariensis</name>
    <dbReference type="NCBI Taxonomy" id="2747483"/>
    <lineage>
        <taxon>Eukaryota</taxon>
        <taxon>Metazoa</taxon>
        <taxon>Ecdysozoa</taxon>
        <taxon>Arthropoda</taxon>
        <taxon>Chelicerata</taxon>
        <taxon>Arachnida</taxon>
        <taxon>Araneae</taxon>
        <taxon>Araneomorphae</taxon>
        <taxon>Entelegynae</taxon>
        <taxon>Araneoidea</taxon>
        <taxon>Nephilidae</taxon>
        <taxon>Trichonephila</taxon>
        <taxon>Trichonephila inaurata</taxon>
    </lineage>
</organism>
<accession>A0A8X6WTP4</accession>
<reference evidence="2" key="1">
    <citation type="submission" date="2020-08" db="EMBL/GenBank/DDBJ databases">
        <title>Multicomponent nature underlies the extraordinary mechanical properties of spider dragline silk.</title>
        <authorList>
            <person name="Kono N."/>
            <person name="Nakamura H."/>
            <person name="Mori M."/>
            <person name="Yoshida Y."/>
            <person name="Ohtoshi R."/>
            <person name="Malay A.D."/>
            <person name="Moran D.A.P."/>
            <person name="Tomita M."/>
            <person name="Numata K."/>
            <person name="Arakawa K."/>
        </authorList>
    </citation>
    <scope>NUCLEOTIDE SEQUENCE</scope>
</reference>
<dbReference type="EMBL" id="BMAV01001984">
    <property type="protein sequence ID" value="GFY40570.1"/>
    <property type="molecule type" value="Genomic_DNA"/>
</dbReference>
<dbReference type="PANTHER" id="PTHR47331">
    <property type="entry name" value="PHD-TYPE DOMAIN-CONTAINING PROTEIN"/>
    <property type="match status" value="1"/>
</dbReference>